<keyword evidence="2" id="KW-1185">Reference proteome</keyword>
<evidence type="ECO:0000313" key="2">
    <source>
        <dbReference type="Proteomes" id="UP000076154"/>
    </source>
</evidence>
<comment type="caution">
    <text evidence="1">The sequence shown here is derived from an EMBL/GenBank/DDBJ whole genome shotgun (WGS) entry which is preliminary data.</text>
</comment>
<reference evidence="1" key="1">
    <citation type="submission" date="2018-04" db="EMBL/GenBank/DDBJ databases">
        <title>Whole genome sequencing of Hypsizygus marmoreus.</title>
        <authorList>
            <person name="Choi I.-G."/>
            <person name="Min B."/>
            <person name="Kim J.-G."/>
            <person name="Kim S."/>
            <person name="Oh Y.-L."/>
            <person name="Kong W.-S."/>
            <person name="Park H."/>
            <person name="Jeong J."/>
            <person name="Song E.-S."/>
        </authorList>
    </citation>
    <scope>NUCLEOTIDE SEQUENCE [LARGE SCALE GENOMIC DNA]</scope>
    <source>
        <strain evidence="1">51987-8</strain>
    </source>
</reference>
<dbReference type="OrthoDB" id="2795673at2759"/>
<name>A0A369JKU9_HYPMA</name>
<evidence type="ECO:0000313" key="1">
    <source>
        <dbReference type="EMBL" id="RDB20343.1"/>
    </source>
</evidence>
<dbReference type="STRING" id="39966.A0A369JKU9"/>
<proteinExistence type="predicted"/>
<protein>
    <recommendedName>
        <fullName evidence="3">F-box domain-containing protein</fullName>
    </recommendedName>
</protein>
<evidence type="ECO:0008006" key="3">
    <source>
        <dbReference type="Google" id="ProtNLM"/>
    </source>
</evidence>
<dbReference type="Proteomes" id="UP000076154">
    <property type="component" value="Unassembled WGS sequence"/>
</dbReference>
<accession>A0A369JKU9</accession>
<dbReference type="EMBL" id="LUEZ02000069">
    <property type="protein sequence ID" value="RDB20343.1"/>
    <property type="molecule type" value="Genomic_DNA"/>
</dbReference>
<dbReference type="AlphaFoldDB" id="A0A369JKU9"/>
<organism evidence="1 2">
    <name type="scientific">Hypsizygus marmoreus</name>
    <name type="common">White beech mushroom</name>
    <name type="synonym">Agaricus marmoreus</name>
    <dbReference type="NCBI Taxonomy" id="39966"/>
    <lineage>
        <taxon>Eukaryota</taxon>
        <taxon>Fungi</taxon>
        <taxon>Dikarya</taxon>
        <taxon>Basidiomycota</taxon>
        <taxon>Agaricomycotina</taxon>
        <taxon>Agaricomycetes</taxon>
        <taxon>Agaricomycetidae</taxon>
        <taxon>Agaricales</taxon>
        <taxon>Tricholomatineae</taxon>
        <taxon>Lyophyllaceae</taxon>
        <taxon>Hypsizygus</taxon>
    </lineage>
</organism>
<dbReference type="InParanoid" id="A0A369JKU9"/>
<sequence length="298" mass="34463">MSSSNPFKAQTLNRKVEIPPELVHEIFRYAAQISTPFCLTLCRVSSWTHELALPHLYSTAIIKNHQQNSQFIACLQRSPFTSIRQSDFEPALAVRDLWVEAVSDIIVDIFKACDNLKHIALHADNLLWLVHSSTPGQARTRRLADEHISRKQDLEITVVKGNDWALSRYENSQDQSLTSTLFGKITRLRARHVGDYAQHLNISHYTRLTHLAIPFYLPFHDLLELDRIMEHPSLEALVIVIIADLILDNDLVRLQEWYLEKEKVQRSLKLSLVTSNSDRLQEEWEAEVRGGRSLWDRL</sequence>
<gene>
    <name evidence="1" type="ORF">Hypma_012598</name>
</gene>